<evidence type="ECO:0000313" key="2">
    <source>
        <dbReference type="Proteomes" id="UP000325313"/>
    </source>
</evidence>
<name>A0A5B0PWK5_PUCGR</name>
<accession>A0A5B0PWK5</accession>
<proteinExistence type="predicted"/>
<dbReference type="EMBL" id="VDEP01000311">
    <property type="protein sequence ID" value="KAA1105260.1"/>
    <property type="molecule type" value="Genomic_DNA"/>
</dbReference>
<organism evidence="1 2">
    <name type="scientific">Puccinia graminis f. sp. tritici</name>
    <dbReference type="NCBI Taxonomy" id="56615"/>
    <lineage>
        <taxon>Eukaryota</taxon>
        <taxon>Fungi</taxon>
        <taxon>Dikarya</taxon>
        <taxon>Basidiomycota</taxon>
        <taxon>Pucciniomycotina</taxon>
        <taxon>Pucciniomycetes</taxon>
        <taxon>Pucciniales</taxon>
        <taxon>Pucciniaceae</taxon>
        <taxon>Puccinia</taxon>
    </lineage>
</organism>
<dbReference type="AlphaFoldDB" id="A0A5B0PWK5"/>
<reference evidence="1 2" key="1">
    <citation type="submission" date="2019-05" db="EMBL/GenBank/DDBJ databases">
        <title>Emergence of the Ug99 lineage of the wheat stem rust pathogen through somatic hybridization.</title>
        <authorList>
            <person name="Li F."/>
            <person name="Upadhyaya N.M."/>
            <person name="Sperschneider J."/>
            <person name="Matny O."/>
            <person name="Nguyen-Phuc H."/>
            <person name="Mago R."/>
            <person name="Raley C."/>
            <person name="Miller M.E."/>
            <person name="Silverstein K.A.T."/>
            <person name="Henningsen E."/>
            <person name="Hirsch C.D."/>
            <person name="Visser B."/>
            <person name="Pretorius Z.A."/>
            <person name="Steffenson B.J."/>
            <person name="Schwessinger B."/>
            <person name="Dodds P.N."/>
            <person name="Figueroa M."/>
        </authorList>
    </citation>
    <scope>NUCLEOTIDE SEQUENCE [LARGE SCALE GENOMIC DNA]</scope>
    <source>
        <strain evidence="1 2">Ug99</strain>
    </source>
</reference>
<comment type="caution">
    <text evidence="1">The sequence shown here is derived from an EMBL/GenBank/DDBJ whole genome shotgun (WGS) entry which is preliminary data.</text>
</comment>
<gene>
    <name evidence="1" type="ORF">PGTUg99_021667</name>
</gene>
<protein>
    <submittedName>
        <fullName evidence="1">Uncharacterized protein</fullName>
    </submittedName>
</protein>
<sequence>MGVRGIDDEEKLGSWNRRRNQSLPKTYRADLVGSTDQPSFVGSTIPLGKKCPWGVCSGGKSPQL</sequence>
<evidence type="ECO:0000313" key="1">
    <source>
        <dbReference type="EMBL" id="KAA1105260.1"/>
    </source>
</evidence>
<dbReference type="Proteomes" id="UP000325313">
    <property type="component" value="Unassembled WGS sequence"/>
</dbReference>